<organism evidence="1 2">
    <name type="scientific">Corchorus olitorius</name>
    <dbReference type="NCBI Taxonomy" id="93759"/>
    <lineage>
        <taxon>Eukaryota</taxon>
        <taxon>Viridiplantae</taxon>
        <taxon>Streptophyta</taxon>
        <taxon>Embryophyta</taxon>
        <taxon>Tracheophyta</taxon>
        <taxon>Spermatophyta</taxon>
        <taxon>Magnoliopsida</taxon>
        <taxon>eudicotyledons</taxon>
        <taxon>Gunneridae</taxon>
        <taxon>Pentapetalae</taxon>
        <taxon>rosids</taxon>
        <taxon>malvids</taxon>
        <taxon>Malvales</taxon>
        <taxon>Malvaceae</taxon>
        <taxon>Grewioideae</taxon>
        <taxon>Apeibeae</taxon>
        <taxon>Corchorus</taxon>
    </lineage>
</organism>
<evidence type="ECO:0000313" key="2">
    <source>
        <dbReference type="Proteomes" id="UP000187203"/>
    </source>
</evidence>
<accession>A0A1R3KFG5</accession>
<evidence type="ECO:0000313" key="1">
    <source>
        <dbReference type="EMBL" id="OMP05823.1"/>
    </source>
</evidence>
<dbReference type="AlphaFoldDB" id="A0A1R3KFG5"/>
<comment type="caution">
    <text evidence="1">The sequence shown here is derived from an EMBL/GenBank/DDBJ whole genome shotgun (WGS) entry which is preliminary data.</text>
</comment>
<protein>
    <submittedName>
        <fullName evidence="1">Uncharacterized protein</fullName>
    </submittedName>
</protein>
<gene>
    <name evidence="1" type="ORF">COLO4_08523</name>
</gene>
<dbReference type="EMBL" id="AWUE01013836">
    <property type="protein sequence ID" value="OMP05823.1"/>
    <property type="molecule type" value="Genomic_DNA"/>
</dbReference>
<dbReference type="Proteomes" id="UP000187203">
    <property type="component" value="Unassembled WGS sequence"/>
</dbReference>
<name>A0A1R3KFG5_9ROSI</name>
<sequence length="49" mass="5662">MASKGRAHDLKNEAQRKETREMFAMIRKHSLRTNDGRWQLLYSGAISGD</sequence>
<reference evidence="2" key="1">
    <citation type="submission" date="2013-09" db="EMBL/GenBank/DDBJ databases">
        <title>Corchorus olitorius genome sequencing.</title>
        <authorList>
            <person name="Alam M."/>
            <person name="Haque M.S."/>
            <person name="Islam M.S."/>
            <person name="Emdad E.M."/>
            <person name="Islam M.M."/>
            <person name="Ahmed B."/>
            <person name="Halim A."/>
            <person name="Hossen Q.M.M."/>
            <person name="Hossain M.Z."/>
            <person name="Ahmed R."/>
            <person name="Khan M.M."/>
            <person name="Islam R."/>
            <person name="Rashid M.M."/>
            <person name="Khan S.A."/>
            <person name="Rahman M.S."/>
            <person name="Alam M."/>
            <person name="Yahiya A.S."/>
            <person name="Khan M.S."/>
            <person name="Azam M.S."/>
            <person name="Haque T."/>
            <person name="Lashkar M.Z.H."/>
            <person name="Akhand A.I."/>
            <person name="Morshed G."/>
            <person name="Roy S."/>
            <person name="Uddin K.S."/>
            <person name="Rabeya T."/>
            <person name="Hossain A.S."/>
            <person name="Chowdhury A."/>
            <person name="Snigdha A.R."/>
            <person name="Mortoza M.S."/>
            <person name="Matin S.A."/>
            <person name="Hoque S.M.E."/>
            <person name="Islam M.K."/>
            <person name="Roy D.K."/>
            <person name="Haider R."/>
            <person name="Moosa M.M."/>
            <person name="Elias S.M."/>
            <person name="Hasan A.M."/>
            <person name="Jahan S."/>
            <person name="Shafiuddin M."/>
            <person name="Mahmood N."/>
            <person name="Shommy N.S."/>
        </authorList>
    </citation>
    <scope>NUCLEOTIDE SEQUENCE [LARGE SCALE GENOMIC DNA]</scope>
    <source>
        <strain evidence="2">cv. O-4</strain>
    </source>
</reference>
<proteinExistence type="predicted"/>
<keyword evidence="2" id="KW-1185">Reference proteome</keyword>